<sequence>MDHYRCRLDVVCCRDSTCCLLWNRSECLQDLYDNFVAIELWWDVWSYSFGNILLRPGGFGIYPPGTRRFWGRTFRDMEVPRCWTALPVCFCSFRLLYASPWVSHSQPFLDVPRGVTLSSSAPAFLVVVSSSEVYQGTRPGKAVVTWSEAGALVATWPNGEHNVSVCFSEHGGTLLMSWRSLPEPVSRVVDVLQRVEEEGLLGMESCLGSCGIVSSGHGRLGSLSLGSRETPSCPSWYLIKGRFPFIIRQDKSLGLEAGGRTHTWRQGPRPGGRNPDPGVGTQNLGAGTRNLEAGIRKLECWSTTWSSWRHLGAFGAQNKCLKRSMDEQHTRATSLVRRREVAVTHIPERPGQSDMERSLAFLS</sequence>
<proteinExistence type="predicted"/>
<evidence type="ECO:0000313" key="2">
    <source>
        <dbReference type="EMBL" id="KAF3600708.1"/>
    </source>
</evidence>
<accession>A0A8S9SH92</accession>
<evidence type="ECO:0000313" key="3">
    <source>
        <dbReference type="Proteomes" id="UP000712600"/>
    </source>
</evidence>
<name>A0A8S9SH92_BRACR</name>
<comment type="caution">
    <text evidence="2">The sequence shown here is derived from an EMBL/GenBank/DDBJ whole genome shotgun (WGS) entry which is preliminary data.</text>
</comment>
<organism evidence="2 3">
    <name type="scientific">Brassica cretica</name>
    <name type="common">Mustard</name>
    <dbReference type="NCBI Taxonomy" id="69181"/>
    <lineage>
        <taxon>Eukaryota</taxon>
        <taxon>Viridiplantae</taxon>
        <taxon>Streptophyta</taxon>
        <taxon>Embryophyta</taxon>
        <taxon>Tracheophyta</taxon>
        <taxon>Spermatophyta</taxon>
        <taxon>Magnoliopsida</taxon>
        <taxon>eudicotyledons</taxon>
        <taxon>Gunneridae</taxon>
        <taxon>Pentapetalae</taxon>
        <taxon>rosids</taxon>
        <taxon>malvids</taxon>
        <taxon>Brassicales</taxon>
        <taxon>Brassicaceae</taxon>
        <taxon>Brassiceae</taxon>
        <taxon>Brassica</taxon>
    </lineage>
</organism>
<protein>
    <submittedName>
        <fullName evidence="2">Uncharacterized protein</fullName>
    </submittedName>
</protein>
<evidence type="ECO:0000256" key="1">
    <source>
        <dbReference type="SAM" id="MobiDB-lite"/>
    </source>
</evidence>
<feature type="region of interest" description="Disordered" evidence="1">
    <location>
        <begin position="257"/>
        <end position="284"/>
    </location>
</feature>
<dbReference type="Proteomes" id="UP000712600">
    <property type="component" value="Unassembled WGS sequence"/>
</dbReference>
<feature type="compositionally biased region" description="Low complexity" evidence="1">
    <location>
        <begin position="265"/>
        <end position="280"/>
    </location>
</feature>
<dbReference type="EMBL" id="QGKX02000004">
    <property type="protein sequence ID" value="KAF3600708.1"/>
    <property type="molecule type" value="Genomic_DNA"/>
</dbReference>
<reference evidence="2" key="1">
    <citation type="submission" date="2019-12" db="EMBL/GenBank/DDBJ databases">
        <title>Genome sequencing and annotation of Brassica cretica.</title>
        <authorList>
            <person name="Studholme D.J."/>
            <person name="Sarris P."/>
        </authorList>
    </citation>
    <scope>NUCLEOTIDE SEQUENCE</scope>
    <source>
        <strain evidence="2">PFS-109/04</strain>
        <tissue evidence="2">Leaf</tissue>
    </source>
</reference>
<dbReference type="AlphaFoldDB" id="A0A8S9SH92"/>
<gene>
    <name evidence="2" type="ORF">F2Q69_00037699</name>
</gene>